<comment type="subcellular location">
    <subcellularLocation>
        <location evidence="1">Membrane</location>
        <topology evidence="1">Multi-pass membrane protein</topology>
    </subcellularLocation>
</comment>
<evidence type="ECO:0000313" key="9">
    <source>
        <dbReference type="Proteomes" id="UP000520814"/>
    </source>
</evidence>
<dbReference type="GO" id="GO:0008360">
    <property type="term" value="P:regulation of cell shape"/>
    <property type="evidence" value="ECO:0007669"/>
    <property type="project" value="UniProtKB-KW"/>
</dbReference>
<feature type="transmembrane region" description="Helical" evidence="6">
    <location>
        <begin position="307"/>
        <end position="331"/>
    </location>
</feature>
<name>A0A7W9W953_ARMRO</name>
<dbReference type="AlphaFoldDB" id="A0A7W9W953"/>
<feature type="transmembrane region" description="Helical" evidence="6">
    <location>
        <begin position="426"/>
        <end position="450"/>
    </location>
</feature>
<gene>
    <name evidence="8" type="ORF">HNQ39_004098</name>
</gene>
<dbReference type="Gene3D" id="3.40.710.10">
    <property type="entry name" value="DD-peptidase/beta-lactamase superfamily"/>
    <property type="match status" value="1"/>
</dbReference>
<keyword evidence="8" id="KW-0131">Cell cycle</keyword>
<dbReference type="InterPro" id="IPR050515">
    <property type="entry name" value="Beta-lactam/transpept"/>
</dbReference>
<dbReference type="PANTHER" id="PTHR30627:SF2">
    <property type="entry name" value="PEPTIDOGLYCAN D,D-TRANSPEPTIDASE MRDA"/>
    <property type="match status" value="1"/>
</dbReference>
<dbReference type="Gene3D" id="3.90.1310.10">
    <property type="entry name" value="Penicillin-binding protein 2a (Domain 2)"/>
    <property type="match status" value="1"/>
</dbReference>
<keyword evidence="9" id="KW-1185">Reference proteome</keyword>
<evidence type="ECO:0000256" key="4">
    <source>
        <dbReference type="ARBA" id="ARBA00022989"/>
    </source>
</evidence>
<evidence type="ECO:0000256" key="6">
    <source>
        <dbReference type="SAM" id="Phobius"/>
    </source>
</evidence>
<keyword evidence="4 6" id="KW-1133">Transmembrane helix</keyword>
<feature type="transmembrane region" description="Helical" evidence="6">
    <location>
        <begin position="197"/>
        <end position="215"/>
    </location>
</feature>
<keyword evidence="5 6" id="KW-0472">Membrane</keyword>
<dbReference type="GO" id="GO:0071972">
    <property type="term" value="F:peptidoglycan L,D-transpeptidase activity"/>
    <property type="evidence" value="ECO:0007669"/>
    <property type="project" value="TreeGrafter"/>
</dbReference>
<sequence>MNPRRRRLTEALLLFCTALVLLLGTLLVSVAKMPSNVPVLVNSAPASELTKALGGDAALAQRVVADRTKNGAFTDVDALVRHKLLTPSQLKAVELELAVRTWGTASATLWLCTVGLLVMFLGLHLHIRRIWPLADPYLLPCAALLSVLGVLLLFGLKDPVRDRMAFFAQAQGVWLGGIGVFLLTIRRFWSLPLHRYGYLYVLSSLLLIVLLAIFGRGLGGVKLNLFGFQPVELIKVLLAFFLASYLADRGRALADTSAQARRADLYPLLAMYALPLALFALLKDLGPVLVLFGTFVALLYVVTSRGAFVWLGLVALGLGGWIGYVLEFGVFRTRVEMWLHPWENAAPGGDQLALGLWGMATGGATGAGLGRGGTGFIPRGGSDLAFSALAEDVGVLGPLVVLLCLGVIFWRGLALVPRTRSEFERYLAAGLTTLIGLQGLVIICGCLGLLPLTGISLPLVAYGKSAVVMTWVSIGLLLGISQRAQHDPELVPPYVHKGLSRLTLALTVPLLVCVVTAFAAQTVLANTRALQLIKTPDADKAIRAHRNPRLLAIANQIPRGSLLDRKGKPLAKTVEGKRVYPLGPAGAHLIGVLSPALGGPTGFEESLAAPLQGMSDWGQALALWRAKDAPGFTLPQGKDVKLTLDADLQEATLKAIVRAAGRVKDKKTGKPKRAGAAVVIDIATGGVLAAVTAPTYDPSQPVTETDGSPQVNRATSGLYPPGSAFKPVTAAALLKAGKGNLKLSGGTGGRETVRWKAGGKSYSRSITNDDGEALGGSLSLTEALVHSSNIYFAHAGLEVGAEALQEMSGQFGLTHLPVADRWTSELPDLAYGQGSLLVTPLELAGTMQTIAAGGTRRKLHFVESDKPETLATPITPEQAAVIARALAGVTERGTARGVFSSVPFSVAGKTGTAQTGNGDKQSHSWFVGFAPARAPKIAFAVIIENGGYGAKSAAPAAREILKAWGK</sequence>
<dbReference type="Proteomes" id="UP000520814">
    <property type="component" value="Unassembled WGS sequence"/>
</dbReference>
<feature type="domain" description="Penicillin-binding protein transpeptidase" evidence="7">
    <location>
        <begin position="675"/>
        <end position="962"/>
    </location>
</feature>
<dbReference type="Pfam" id="PF00905">
    <property type="entry name" value="Transpeptidase"/>
    <property type="match status" value="1"/>
</dbReference>
<keyword evidence="8" id="KW-0132">Cell division</keyword>
<feature type="transmembrane region" description="Helical" evidence="6">
    <location>
        <begin position="166"/>
        <end position="185"/>
    </location>
</feature>
<reference evidence="8 9" key="1">
    <citation type="submission" date="2020-08" db="EMBL/GenBank/DDBJ databases">
        <title>Genomic Encyclopedia of Type Strains, Phase IV (KMG-IV): sequencing the most valuable type-strain genomes for metagenomic binning, comparative biology and taxonomic classification.</title>
        <authorList>
            <person name="Goeker M."/>
        </authorList>
    </citation>
    <scope>NUCLEOTIDE SEQUENCE [LARGE SCALE GENOMIC DNA]</scope>
    <source>
        <strain evidence="8 9">DSM 23562</strain>
    </source>
</reference>
<feature type="transmembrane region" description="Helical" evidence="6">
    <location>
        <begin position="462"/>
        <end position="481"/>
    </location>
</feature>
<dbReference type="SUPFAM" id="SSF56601">
    <property type="entry name" value="beta-lactamase/transpeptidase-like"/>
    <property type="match status" value="1"/>
</dbReference>
<evidence type="ECO:0000256" key="1">
    <source>
        <dbReference type="ARBA" id="ARBA00004141"/>
    </source>
</evidence>
<feature type="transmembrane region" description="Helical" evidence="6">
    <location>
        <begin position="393"/>
        <end position="414"/>
    </location>
</feature>
<dbReference type="InterPro" id="IPR001460">
    <property type="entry name" value="PCN-bd_Tpept"/>
</dbReference>
<feature type="transmembrane region" description="Helical" evidence="6">
    <location>
        <begin position="268"/>
        <end position="301"/>
    </location>
</feature>
<comment type="caution">
    <text evidence="8">The sequence shown here is derived from an EMBL/GenBank/DDBJ whole genome shotgun (WGS) entry which is preliminary data.</text>
</comment>
<evidence type="ECO:0000256" key="2">
    <source>
        <dbReference type="ARBA" id="ARBA00022692"/>
    </source>
</evidence>
<dbReference type="GO" id="GO:0051301">
    <property type="term" value="P:cell division"/>
    <property type="evidence" value="ECO:0007669"/>
    <property type="project" value="UniProtKB-KW"/>
</dbReference>
<dbReference type="Pfam" id="PF01098">
    <property type="entry name" value="FTSW_RODA_SPOVE"/>
    <property type="match status" value="1"/>
</dbReference>
<proteinExistence type="predicted"/>
<evidence type="ECO:0000256" key="5">
    <source>
        <dbReference type="ARBA" id="ARBA00023136"/>
    </source>
</evidence>
<keyword evidence="3" id="KW-0133">Cell shape</keyword>
<dbReference type="Pfam" id="PF12836">
    <property type="entry name" value="HHH_3"/>
    <property type="match status" value="1"/>
</dbReference>
<dbReference type="GO" id="GO:0008658">
    <property type="term" value="F:penicillin binding"/>
    <property type="evidence" value="ECO:0007669"/>
    <property type="project" value="InterPro"/>
</dbReference>
<evidence type="ECO:0000256" key="3">
    <source>
        <dbReference type="ARBA" id="ARBA00022960"/>
    </source>
</evidence>
<dbReference type="InterPro" id="IPR012338">
    <property type="entry name" value="Beta-lactam/transpept-like"/>
</dbReference>
<dbReference type="InterPro" id="IPR001182">
    <property type="entry name" value="FtsW/RodA"/>
</dbReference>
<evidence type="ECO:0000313" key="8">
    <source>
        <dbReference type="EMBL" id="MBB6052277.1"/>
    </source>
</evidence>
<feature type="transmembrane region" description="Helical" evidence="6">
    <location>
        <begin position="137"/>
        <end position="154"/>
    </location>
</feature>
<feature type="transmembrane region" description="Helical" evidence="6">
    <location>
        <begin position="227"/>
        <end position="247"/>
    </location>
</feature>
<dbReference type="GO" id="GO:0071555">
    <property type="term" value="P:cell wall organization"/>
    <property type="evidence" value="ECO:0007669"/>
    <property type="project" value="TreeGrafter"/>
</dbReference>
<feature type="transmembrane region" description="Helical" evidence="6">
    <location>
        <begin position="502"/>
        <end position="524"/>
    </location>
</feature>
<dbReference type="InterPro" id="IPR010994">
    <property type="entry name" value="RuvA_2-like"/>
</dbReference>
<accession>A0A7W9W953</accession>
<protein>
    <submittedName>
        <fullName evidence="8">Cell division protein FtsI/penicillin-binding protein 2/cell division protein FtsW (Lipid II flippase)</fullName>
    </submittedName>
</protein>
<dbReference type="GO" id="GO:0005886">
    <property type="term" value="C:plasma membrane"/>
    <property type="evidence" value="ECO:0007669"/>
    <property type="project" value="TreeGrafter"/>
</dbReference>
<dbReference type="Gene3D" id="1.10.150.280">
    <property type="entry name" value="AF1531-like domain"/>
    <property type="match status" value="1"/>
</dbReference>
<evidence type="ECO:0000259" key="7">
    <source>
        <dbReference type="Pfam" id="PF00905"/>
    </source>
</evidence>
<dbReference type="SUPFAM" id="SSF47781">
    <property type="entry name" value="RuvA domain 2-like"/>
    <property type="match status" value="1"/>
</dbReference>
<dbReference type="PANTHER" id="PTHR30627">
    <property type="entry name" value="PEPTIDOGLYCAN D,D-TRANSPEPTIDASE"/>
    <property type="match status" value="1"/>
</dbReference>
<organism evidence="8 9">
    <name type="scientific">Armatimonas rosea</name>
    <dbReference type="NCBI Taxonomy" id="685828"/>
    <lineage>
        <taxon>Bacteria</taxon>
        <taxon>Bacillati</taxon>
        <taxon>Armatimonadota</taxon>
        <taxon>Armatimonadia</taxon>
        <taxon>Armatimonadales</taxon>
        <taxon>Armatimonadaceae</taxon>
        <taxon>Armatimonas</taxon>
    </lineage>
</organism>
<dbReference type="EMBL" id="JACHGW010000004">
    <property type="protein sequence ID" value="MBB6052277.1"/>
    <property type="molecule type" value="Genomic_DNA"/>
</dbReference>
<dbReference type="RefSeq" id="WP_184201025.1">
    <property type="nucleotide sequence ID" value="NZ_JACHGW010000004.1"/>
</dbReference>
<keyword evidence="2 6" id="KW-0812">Transmembrane</keyword>
<feature type="transmembrane region" description="Helical" evidence="6">
    <location>
        <begin position="107"/>
        <end position="125"/>
    </location>
</feature>